<evidence type="ECO:0000313" key="2">
    <source>
        <dbReference type="Proteomes" id="UP000235145"/>
    </source>
</evidence>
<dbReference type="Proteomes" id="UP000235145">
    <property type="component" value="Unassembled WGS sequence"/>
</dbReference>
<sequence>MEGCDQEAPMVECAIITLKEETIVLKKSSNPEPVLEEFIPLQNTSGEDAKLEIISKEKCGGDKKNWLSTTQLWNNPNPNPNLNTNQT</sequence>
<accession>A0A9R1XEE3</accession>
<organism evidence="1 2">
    <name type="scientific">Lactuca sativa</name>
    <name type="common">Garden lettuce</name>
    <dbReference type="NCBI Taxonomy" id="4236"/>
    <lineage>
        <taxon>Eukaryota</taxon>
        <taxon>Viridiplantae</taxon>
        <taxon>Streptophyta</taxon>
        <taxon>Embryophyta</taxon>
        <taxon>Tracheophyta</taxon>
        <taxon>Spermatophyta</taxon>
        <taxon>Magnoliopsida</taxon>
        <taxon>eudicotyledons</taxon>
        <taxon>Gunneridae</taxon>
        <taxon>Pentapetalae</taxon>
        <taxon>asterids</taxon>
        <taxon>campanulids</taxon>
        <taxon>Asterales</taxon>
        <taxon>Asteraceae</taxon>
        <taxon>Cichorioideae</taxon>
        <taxon>Cichorieae</taxon>
        <taxon>Lactucinae</taxon>
        <taxon>Lactuca</taxon>
    </lineage>
</organism>
<reference evidence="1 2" key="1">
    <citation type="journal article" date="2017" name="Nat. Commun.">
        <title>Genome assembly with in vitro proximity ligation data and whole-genome triplication in lettuce.</title>
        <authorList>
            <person name="Reyes-Chin-Wo S."/>
            <person name="Wang Z."/>
            <person name="Yang X."/>
            <person name="Kozik A."/>
            <person name="Arikit S."/>
            <person name="Song C."/>
            <person name="Xia L."/>
            <person name="Froenicke L."/>
            <person name="Lavelle D.O."/>
            <person name="Truco M.J."/>
            <person name="Xia R."/>
            <person name="Zhu S."/>
            <person name="Xu C."/>
            <person name="Xu H."/>
            <person name="Xu X."/>
            <person name="Cox K."/>
            <person name="Korf I."/>
            <person name="Meyers B.C."/>
            <person name="Michelmore R.W."/>
        </authorList>
    </citation>
    <scope>NUCLEOTIDE SEQUENCE [LARGE SCALE GENOMIC DNA]</scope>
    <source>
        <strain evidence="2">cv. Salinas</strain>
        <tissue evidence="1">Seedlings</tissue>
    </source>
</reference>
<keyword evidence="2" id="KW-1185">Reference proteome</keyword>
<name>A0A9R1XEE3_LACSA</name>
<dbReference type="AlphaFoldDB" id="A0A9R1XEE3"/>
<gene>
    <name evidence="1" type="ORF">LSAT_V11C400184940</name>
</gene>
<protein>
    <submittedName>
        <fullName evidence="1">Uncharacterized protein</fullName>
    </submittedName>
</protein>
<proteinExistence type="predicted"/>
<evidence type="ECO:0000313" key="1">
    <source>
        <dbReference type="EMBL" id="KAJ0211420.1"/>
    </source>
</evidence>
<comment type="caution">
    <text evidence="1">The sequence shown here is derived from an EMBL/GenBank/DDBJ whole genome shotgun (WGS) entry which is preliminary data.</text>
</comment>
<dbReference type="EMBL" id="NBSK02000004">
    <property type="protein sequence ID" value="KAJ0211420.1"/>
    <property type="molecule type" value="Genomic_DNA"/>
</dbReference>